<dbReference type="Gene3D" id="3.40.50.1820">
    <property type="entry name" value="alpha/beta hydrolase"/>
    <property type="match status" value="1"/>
</dbReference>
<sequence>MSNIEQIHRISVEGTEVFYREAGSNSKPKLLLLHGYPTSSYMFRNLIPLLSSHFHVVAPDLPGFGFTVPAEGYVFDFKALAETVDQFVTKLGWKKFAIYVFDYGSPVGFRLALKNPTRITAVISQNGNAYDEGIDDRFWGPLKKYWAAGKSDSELTSVLRAYIQDKRNVDSQYFDGVVDTAAIDLAPSTLDWALLSREGQTDIQLGLFFDYQNNIRLYPQFQEFLRNSGTPVLLTWGKNDAIFSFAGAEAFRRDVKLKNLEIRYFDTGHFALETHAEEIAEAIINFLVPRL</sequence>
<dbReference type="PANTHER" id="PTHR42977:SF3">
    <property type="entry name" value="AB HYDROLASE-1 DOMAIN-CONTAINING PROTEIN"/>
    <property type="match status" value="1"/>
</dbReference>
<dbReference type="Proteomes" id="UP000738402">
    <property type="component" value="Unassembled WGS sequence"/>
</dbReference>
<keyword evidence="1" id="KW-0378">Hydrolase</keyword>
<organism evidence="3 4">
    <name type="scientific">Ogataea haglerorum</name>
    <dbReference type="NCBI Taxonomy" id="1937702"/>
    <lineage>
        <taxon>Eukaryota</taxon>
        <taxon>Fungi</taxon>
        <taxon>Dikarya</taxon>
        <taxon>Ascomycota</taxon>
        <taxon>Saccharomycotina</taxon>
        <taxon>Pichiomycetes</taxon>
        <taxon>Pichiales</taxon>
        <taxon>Pichiaceae</taxon>
        <taxon>Ogataea</taxon>
    </lineage>
</organism>
<dbReference type="EMBL" id="JAHLUH010000010">
    <property type="protein sequence ID" value="KAG7726085.1"/>
    <property type="molecule type" value="Genomic_DNA"/>
</dbReference>
<evidence type="ECO:0000259" key="2">
    <source>
        <dbReference type="Pfam" id="PF00561"/>
    </source>
</evidence>
<accession>A0AAN6D4H2</accession>
<reference evidence="3" key="1">
    <citation type="journal article" date="2021" name="G3 (Bethesda)">
        <title>Genomic diversity, chromosomal rearrangements, and interspecies hybridization in the ogataea polymorpha species complex.</title>
        <authorList>
            <person name="Hanson S.J."/>
            <person name="Cinneide E.O."/>
            <person name="Salzberg L.I."/>
            <person name="Wolfe K.H."/>
            <person name="McGowan J."/>
            <person name="Fitzpatrick D.A."/>
            <person name="Matlin K."/>
        </authorList>
    </citation>
    <scope>NUCLEOTIDE SEQUENCE</scope>
    <source>
        <strain evidence="3">83-405-1</strain>
    </source>
</reference>
<protein>
    <recommendedName>
        <fullName evidence="2">AB hydrolase-1 domain-containing protein</fullName>
    </recommendedName>
</protein>
<dbReference type="Pfam" id="PF00561">
    <property type="entry name" value="Abhydrolase_1"/>
    <property type="match status" value="1"/>
</dbReference>
<proteinExistence type="predicted"/>
<dbReference type="InterPro" id="IPR029058">
    <property type="entry name" value="AB_hydrolase_fold"/>
</dbReference>
<gene>
    <name evidence="3" type="ORF">KL933_003527</name>
</gene>
<dbReference type="SUPFAM" id="SSF53474">
    <property type="entry name" value="alpha/beta-Hydrolases"/>
    <property type="match status" value="1"/>
</dbReference>
<comment type="caution">
    <text evidence="3">The sequence shown here is derived from an EMBL/GenBank/DDBJ whole genome shotgun (WGS) entry which is preliminary data.</text>
</comment>
<name>A0AAN6D4H2_9ASCO</name>
<dbReference type="PRINTS" id="PR00412">
    <property type="entry name" value="EPOXHYDRLASE"/>
</dbReference>
<dbReference type="InterPro" id="IPR000639">
    <property type="entry name" value="Epox_hydrolase-like"/>
</dbReference>
<evidence type="ECO:0000256" key="1">
    <source>
        <dbReference type="ARBA" id="ARBA00022801"/>
    </source>
</evidence>
<dbReference type="PANTHER" id="PTHR42977">
    <property type="entry name" value="HYDROLASE-RELATED"/>
    <property type="match status" value="1"/>
</dbReference>
<feature type="domain" description="AB hydrolase-1" evidence="2">
    <location>
        <begin position="30"/>
        <end position="275"/>
    </location>
</feature>
<evidence type="ECO:0000313" key="3">
    <source>
        <dbReference type="EMBL" id="KAG7726085.1"/>
    </source>
</evidence>
<dbReference type="GO" id="GO:0004301">
    <property type="term" value="F:epoxide hydrolase activity"/>
    <property type="evidence" value="ECO:0007669"/>
    <property type="project" value="TreeGrafter"/>
</dbReference>
<evidence type="ECO:0000313" key="4">
    <source>
        <dbReference type="Proteomes" id="UP000738402"/>
    </source>
</evidence>
<dbReference type="InterPro" id="IPR051340">
    <property type="entry name" value="Haloalkane_dehalogenase"/>
</dbReference>
<dbReference type="AlphaFoldDB" id="A0AAN6D4H2"/>
<dbReference type="InterPro" id="IPR000073">
    <property type="entry name" value="AB_hydrolase_1"/>
</dbReference>